<feature type="compositionally biased region" description="Low complexity" evidence="1">
    <location>
        <begin position="329"/>
        <end position="386"/>
    </location>
</feature>
<dbReference type="EMBL" id="FOFR01000012">
    <property type="protein sequence ID" value="SER54611.1"/>
    <property type="molecule type" value="Genomic_DNA"/>
</dbReference>
<feature type="transmembrane region" description="Helical" evidence="2">
    <location>
        <begin position="223"/>
        <end position="242"/>
    </location>
</feature>
<evidence type="ECO:0000256" key="1">
    <source>
        <dbReference type="SAM" id="MobiDB-lite"/>
    </source>
</evidence>
<accession>A0A1H9Q2B9</accession>
<name>A0A1H9Q2B9_9PSEU</name>
<dbReference type="STRING" id="402600.SAMN05216188_112193"/>
<dbReference type="RefSeq" id="WP_089954584.1">
    <property type="nucleotide sequence ID" value="NZ_FOFR01000012.1"/>
</dbReference>
<evidence type="ECO:0000256" key="2">
    <source>
        <dbReference type="SAM" id="Phobius"/>
    </source>
</evidence>
<keyword evidence="2" id="KW-0812">Transmembrane</keyword>
<dbReference type="Proteomes" id="UP000199352">
    <property type="component" value="Unassembled WGS sequence"/>
</dbReference>
<feature type="transmembrane region" description="Helical" evidence="2">
    <location>
        <begin position="175"/>
        <end position="191"/>
    </location>
</feature>
<evidence type="ECO:0000313" key="3">
    <source>
        <dbReference type="EMBL" id="SER54611.1"/>
    </source>
</evidence>
<evidence type="ECO:0000313" key="4">
    <source>
        <dbReference type="Proteomes" id="UP000199352"/>
    </source>
</evidence>
<feature type="transmembrane region" description="Helical" evidence="2">
    <location>
        <begin position="197"/>
        <end position="214"/>
    </location>
</feature>
<gene>
    <name evidence="3" type="ORF">SAMN05216188_112193</name>
</gene>
<protein>
    <recommendedName>
        <fullName evidence="5">Proline-rich protein</fullName>
    </recommendedName>
</protein>
<feature type="transmembrane region" description="Helical" evidence="2">
    <location>
        <begin position="92"/>
        <end position="110"/>
    </location>
</feature>
<sequence length="386" mass="41046">MNTQALGVEHYLAGMRAALDDLPPNEVAEIMEDVEAHVAELSTELGANESVEQRLGPPEQYARELRQAAGYPPRTERLPVTTKKQFLSRPRAAAWGLAGGTGVTLLAGAAALREPAVLLLPVVILVLSLALVNDRGPTQQEIMNLPETVRLKKWLTPEPGTPAERAITYLRSLQPAWWLVRAGLLGLGAVLLAGRDIFGFLAIAAVAVVSVFAGPRAKADRRWLWFSLPASALAVGLLFQVIDVTAGQLGYNASRSSYPAPMMETYENIYAYDENGKLLTNVLLYDQDGNPINASRQYYGCRTGDPEPVIPANRYPRPKIDYENGTCYTVTPSATAPSSAPASSAPPSSSPPSSGQPSSGQPSSGQPSSGSTPSSSVPPTSVSPSK</sequence>
<evidence type="ECO:0008006" key="5">
    <source>
        <dbReference type="Google" id="ProtNLM"/>
    </source>
</evidence>
<feature type="transmembrane region" description="Helical" evidence="2">
    <location>
        <begin position="116"/>
        <end position="133"/>
    </location>
</feature>
<organism evidence="3 4">
    <name type="scientific">Lentzea xinjiangensis</name>
    <dbReference type="NCBI Taxonomy" id="402600"/>
    <lineage>
        <taxon>Bacteria</taxon>
        <taxon>Bacillati</taxon>
        <taxon>Actinomycetota</taxon>
        <taxon>Actinomycetes</taxon>
        <taxon>Pseudonocardiales</taxon>
        <taxon>Pseudonocardiaceae</taxon>
        <taxon>Lentzea</taxon>
    </lineage>
</organism>
<proteinExistence type="predicted"/>
<dbReference type="AlphaFoldDB" id="A0A1H9Q2B9"/>
<dbReference type="OrthoDB" id="5185521at2"/>
<feature type="region of interest" description="Disordered" evidence="1">
    <location>
        <begin position="305"/>
        <end position="386"/>
    </location>
</feature>
<dbReference type="Pfam" id="PF22564">
    <property type="entry name" value="HAAS"/>
    <property type="match status" value="1"/>
</dbReference>
<keyword evidence="2" id="KW-1133">Transmembrane helix</keyword>
<reference evidence="4" key="1">
    <citation type="submission" date="2016-10" db="EMBL/GenBank/DDBJ databases">
        <authorList>
            <person name="Varghese N."/>
            <person name="Submissions S."/>
        </authorList>
    </citation>
    <scope>NUCLEOTIDE SEQUENCE [LARGE SCALE GENOMIC DNA]</scope>
    <source>
        <strain evidence="4">CGMCC 4.3525</strain>
    </source>
</reference>
<keyword evidence="2" id="KW-0472">Membrane</keyword>
<keyword evidence="4" id="KW-1185">Reference proteome</keyword>